<evidence type="ECO:0000256" key="4">
    <source>
        <dbReference type="PIRSR" id="PIRSR000524-1"/>
    </source>
</evidence>
<dbReference type="InterPro" id="IPR024169">
    <property type="entry name" value="SP_NH2Trfase/AEP_transaminase"/>
</dbReference>
<dbReference type="GO" id="GO:0004760">
    <property type="term" value="F:L-serine-pyruvate transaminase activity"/>
    <property type="evidence" value="ECO:0007669"/>
    <property type="project" value="TreeGrafter"/>
</dbReference>
<dbReference type="PROSITE" id="PS00595">
    <property type="entry name" value="AA_TRANSFER_CLASS_5"/>
    <property type="match status" value="1"/>
</dbReference>
<dbReference type="Pfam" id="PF00266">
    <property type="entry name" value="Aminotran_5"/>
    <property type="match status" value="1"/>
</dbReference>
<dbReference type="PANTHER" id="PTHR21152:SF40">
    <property type="entry name" value="ALANINE--GLYOXYLATE AMINOTRANSFERASE"/>
    <property type="match status" value="1"/>
</dbReference>
<accession>A0A1F6C9K7</accession>
<feature type="domain" description="Aminotransferase class V" evidence="8">
    <location>
        <begin position="26"/>
        <end position="323"/>
    </location>
</feature>
<evidence type="ECO:0000259" key="8">
    <source>
        <dbReference type="Pfam" id="PF00266"/>
    </source>
</evidence>
<dbReference type="InterPro" id="IPR015424">
    <property type="entry name" value="PyrdxlP-dep_Trfase"/>
</dbReference>
<sequence>MIKSRLLTPGPTPIPERVQQAMARPIVYHRGAEIAALVKEVSEGLRRVFPTEGDMLPFAASGTGVMEAAVVNLMRRGDRALVVRAGKFGERWGDVCAAFGVEVAGLDLAWGASVAPGQVAERLKADPSIRAVFATQSETSTGGLHDIEGIGRAMRGSEALLVVDAVSSLGAHPLPAEAWGVDCAITASQKGLMTPPGVGFVTLGRRGWEAVERSDLPKHYWGFRMTKAALEKGGSTPATPATTLLMGLREALAMIHEEGVENVWGRHARHASAFRAGVEAVGLRVFPERPSNALTAALLPDGLDARDLAGRMKSRHGIVVGEGLDRLAGRLIRLSNLGYMDDLDVVGTVCALEMTLREMGWTSRPGAGAEAAERVLTG</sequence>
<proteinExistence type="inferred from homology"/>
<keyword evidence="3 5" id="KW-0663">Pyridoxal phosphate</keyword>
<gene>
    <name evidence="9" type="ORF">A3F84_17050</name>
</gene>
<evidence type="ECO:0000256" key="3">
    <source>
        <dbReference type="ARBA" id="ARBA00022898"/>
    </source>
</evidence>
<dbReference type="AlphaFoldDB" id="A0A1F6C9K7"/>
<dbReference type="GO" id="GO:0019265">
    <property type="term" value="P:glycine biosynthetic process, by transamination of glyoxylate"/>
    <property type="evidence" value="ECO:0007669"/>
    <property type="project" value="TreeGrafter"/>
</dbReference>
<feature type="modified residue" description="N6-(pyridoxal phosphate)lysine" evidence="5">
    <location>
        <position position="190"/>
    </location>
</feature>
<name>A0A1F6C9K7_HANXR</name>
<feature type="binding site" evidence="4">
    <location>
        <position position="333"/>
    </location>
    <ligand>
        <name>substrate</name>
    </ligand>
</feature>
<dbReference type="Proteomes" id="UP000178606">
    <property type="component" value="Unassembled WGS sequence"/>
</dbReference>
<dbReference type="Gene3D" id="3.40.640.10">
    <property type="entry name" value="Type I PLP-dependent aspartate aminotransferase-like (Major domain)"/>
    <property type="match status" value="1"/>
</dbReference>
<dbReference type="SUPFAM" id="SSF53383">
    <property type="entry name" value="PLP-dependent transferases"/>
    <property type="match status" value="1"/>
</dbReference>
<dbReference type="InterPro" id="IPR015422">
    <property type="entry name" value="PyrdxlP-dep_Trfase_small"/>
</dbReference>
<reference evidence="9 10" key="1">
    <citation type="journal article" date="2016" name="Nat. Commun.">
        <title>Thousands of microbial genomes shed light on interconnected biogeochemical processes in an aquifer system.</title>
        <authorList>
            <person name="Anantharaman K."/>
            <person name="Brown C.T."/>
            <person name="Hug L.A."/>
            <person name="Sharon I."/>
            <person name="Castelle C.J."/>
            <person name="Probst A.J."/>
            <person name="Thomas B.C."/>
            <person name="Singh A."/>
            <person name="Wilkins M.J."/>
            <person name="Karaoz U."/>
            <person name="Brodie E.L."/>
            <person name="Williams K.H."/>
            <person name="Hubbard S.S."/>
            <person name="Banfield J.F."/>
        </authorList>
    </citation>
    <scope>NUCLEOTIDE SEQUENCE [LARGE SCALE GENOMIC DNA]</scope>
    <source>
        <strain evidence="10">RIFCSPLOWO2_12_FULL_64_10</strain>
    </source>
</reference>
<comment type="similarity">
    <text evidence="2 6">Belongs to the class-V pyridoxal-phosphate-dependent aminotransferase family.</text>
</comment>
<evidence type="ECO:0000256" key="5">
    <source>
        <dbReference type="PIRSR" id="PIRSR000524-50"/>
    </source>
</evidence>
<protein>
    <recommendedName>
        <fullName evidence="8">Aminotransferase class V domain-containing protein</fullName>
    </recommendedName>
</protein>
<comment type="cofactor">
    <cofactor evidence="1 5 7">
        <name>pyridoxal 5'-phosphate</name>
        <dbReference type="ChEBI" id="CHEBI:597326"/>
    </cofactor>
</comment>
<comment type="caution">
    <text evidence="9">The sequence shown here is derived from an EMBL/GenBank/DDBJ whole genome shotgun (WGS) entry which is preliminary data.</text>
</comment>
<dbReference type="EMBL" id="MFKF01000360">
    <property type="protein sequence ID" value="OGG45864.1"/>
    <property type="molecule type" value="Genomic_DNA"/>
</dbReference>
<dbReference type="InterPro" id="IPR000192">
    <property type="entry name" value="Aminotrans_V_dom"/>
</dbReference>
<dbReference type="GO" id="GO:0008453">
    <property type="term" value="F:alanine-glyoxylate transaminase activity"/>
    <property type="evidence" value="ECO:0007669"/>
    <property type="project" value="TreeGrafter"/>
</dbReference>
<evidence type="ECO:0000256" key="6">
    <source>
        <dbReference type="RuleBase" id="RU004075"/>
    </source>
</evidence>
<evidence type="ECO:0000313" key="10">
    <source>
        <dbReference type="Proteomes" id="UP000178606"/>
    </source>
</evidence>
<evidence type="ECO:0000256" key="2">
    <source>
        <dbReference type="ARBA" id="ARBA00009236"/>
    </source>
</evidence>
<evidence type="ECO:0000256" key="1">
    <source>
        <dbReference type="ARBA" id="ARBA00001933"/>
    </source>
</evidence>
<dbReference type="PIRSF" id="PIRSF000524">
    <property type="entry name" value="SPT"/>
    <property type="match status" value="1"/>
</dbReference>
<evidence type="ECO:0000313" key="9">
    <source>
        <dbReference type="EMBL" id="OGG45864.1"/>
    </source>
</evidence>
<dbReference type="Gene3D" id="3.90.1150.10">
    <property type="entry name" value="Aspartate Aminotransferase, domain 1"/>
    <property type="match status" value="1"/>
</dbReference>
<dbReference type="InterPro" id="IPR015421">
    <property type="entry name" value="PyrdxlP-dep_Trfase_major"/>
</dbReference>
<organism evidence="9 10">
    <name type="scientific">Handelsmanbacteria sp. (strain RIFCSPLOWO2_12_FULL_64_10)</name>
    <dbReference type="NCBI Taxonomy" id="1817868"/>
    <lineage>
        <taxon>Bacteria</taxon>
        <taxon>Candidatus Handelsmaniibacteriota</taxon>
    </lineage>
</organism>
<dbReference type="PANTHER" id="PTHR21152">
    <property type="entry name" value="AMINOTRANSFERASE CLASS V"/>
    <property type="match status" value="1"/>
</dbReference>
<evidence type="ECO:0000256" key="7">
    <source>
        <dbReference type="RuleBase" id="RU004504"/>
    </source>
</evidence>
<dbReference type="InterPro" id="IPR020578">
    <property type="entry name" value="Aminotrans_V_PyrdxlP_BS"/>
</dbReference>